<keyword evidence="3" id="KW-0812">Transmembrane</keyword>
<feature type="compositionally biased region" description="Polar residues" evidence="2">
    <location>
        <begin position="563"/>
        <end position="575"/>
    </location>
</feature>
<feature type="transmembrane region" description="Helical" evidence="3">
    <location>
        <begin position="643"/>
        <end position="661"/>
    </location>
</feature>
<dbReference type="Pfam" id="PF00314">
    <property type="entry name" value="Thaumatin"/>
    <property type="match status" value="2"/>
</dbReference>
<evidence type="ECO:0000256" key="3">
    <source>
        <dbReference type="SAM" id="Phobius"/>
    </source>
</evidence>
<proteinExistence type="predicted"/>
<dbReference type="PANTHER" id="PTHR31048">
    <property type="entry name" value="OS03G0233200 PROTEIN"/>
    <property type="match status" value="1"/>
</dbReference>
<dbReference type="EMBL" id="JACGWL010000005">
    <property type="protein sequence ID" value="KAK4401407.1"/>
    <property type="molecule type" value="Genomic_DNA"/>
</dbReference>
<evidence type="ECO:0000256" key="1">
    <source>
        <dbReference type="ARBA" id="ARBA00022729"/>
    </source>
</evidence>
<keyword evidence="6" id="KW-1185">Reference proteome</keyword>
<sequence>MGRLLFSATLLSLIFNFSLFPEVDSTTFKIVNKCRRTIWPGILTGADRPLLNPTGFVLQSGKSRTLRVPRSWSGRLWARTHCSTDPSTGKFSCATADCGSGKLECAGSGAIPPATLAEFTLNGDQGLDFYDVSLVDGYNLPMLIIPKGGTRGGPGGCSSTGCLVDLNGACPRELAVARGNGRRESVACKSACEAFGDPVYCCSEAYNTPNTCSPSVYSLFFKHACPRSYSYAYDDKTSTFTCASADYIIIFCPLPYTSQKFLAARKETADLPLVNKTMMYIGRHHTRLSSSDFWHQHFVADKDTSISVYRMRQDSLPAALSLVGIGLVRAEVVGVFVLGCVAFGATFTFVNKCEYTVWPGILANAGSPTLDSTGFELPPDSSRTFIAPAGWSGRFWGRTGCTFSGSEPGSCKTGDCGSGQAECNGSGAAPPATLAEFTLGTGGLDFYDVSLVDGYNLPMIVETTGGSGMCASTGCVTDLNRVCPSELRVGGGEACKSACEAFGSPEYCCSGTFNSPATCRPSVYSQMFKSACPRSYSYAYDDPTSTFTCSGADYTVTFCPSMPSQKSSKDPNPTMTAPGATNADGSLSGSDTGTGGSASASGLGFTGSDPDSASGSGSHAMLSDGSWLAGLAMGDSTRVYCSWTLQFAVFIASAIFIVSGFS</sequence>
<dbReference type="InterPro" id="IPR001938">
    <property type="entry name" value="Thaumatin"/>
</dbReference>
<reference evidence="5" key="1">
    <citation type="submission" date="2020-06" db="EMBL/GenBank/DDBJ databases">
        <authorList>
            <person name="Li T."/>
            <person name="Hu X."/>
            <person name="Zhang T."/>
            <person name="Song X."/>
            <person name="Zhang H."/>
            <person name="Dai N."/>
            <person name="Sheng W."/>
            <person name="Hou X."/>
            <person name="Wei L."/>
        </authorList>
    </citation>
    <scope>NUCLEOTIDE SEQUENCE</scope>
    <source>
        <strain evidence="5">K16</strain>
        <tissue evidence="5">Leaf</tissue>
    </source>
</reference>
<feature type="compositionally biased region" description="Low complexity" evidence="2">
    <location>
        <begin position="583"/>
        <end position="617"/>
    </location>
</feature>
<comment type="caution">
    <text evidence="5">The sequence shown here is derived from an EMBL/GenBank/DDBJ whole genome shotgun (WGS) entry which is preliminary data.</text>
</comment>
<evidence type="ECO:0000313" key="6">
    <source>
        <dbReference type="Proteomes" id="UP001289374"/>
    </source>
</evidence>
<dbReference type="Proteomes" id="UP001289374">
    <property type="component" value="Unassembled WGS sequence"/>
</dbReference>
<reference evidence="5" key="2">
    <citation type="journal article" date="2024" name="Plant">
        <title>Genomic evolution and insights into agronomic trait innovations of Sesamum species.</title>
        <authorList>
            <person name="Miao H."/>
            <person name="Wang L."/>
            <person name="Qu L."/>
            <person name="Liu H."/>
            <person name="Sun Y."/>
            <person name="Le M."/>
            <person name="Wang Q."/>
            <person name="Wei S."/>
            <person name="Zheng Y."/>
            <person name="Lin W."/>
            <person name="Duan Y."/>
            <person name="Cao H."/>
            <person name="Xiong S."/>
            <person name="Wang X."/>
            <person name="Wei L."/>
            <person name="Li C."/>
            <person name="Ma Q."/>
            <person name="Ju M."/>
            <person name="Zhao R."/>
            <person name="Li G."/>
            <person name="Mu C."/>
            <person name="Tian Q."/>
            <person name="Mei H."/>
            <person name="Zhang T."/>
            <person name="Gao T."/>
            <person name="Zhang H."/>
        </authorList>
    </citation>
    <scope>NUCLEOTIDE SEQUENCE</scope>
    <source>
        <strain evidence="5">K16</strain>
    </source>
</reference>
<dbReference type="FunFam" id="2.60.110.10:FF:000001">
    <property type="entry name" value="THAUMATIN-LIKE PROTEIN 1"/>
    <property type="match status" value="2"/>
</dbReference>
<protein>
    <submittedName>
        <fullName evidence="5">Thaumatin-like protein 1</fullName>
    </submittedName>
</protein>
<dbReference type="PROSITE" id="PS00316">
    <property type="entry name" value="THAUMATIN_1"/>
    <property type="match status" value="1"/>
</dbReference>
<feature type="signal peptide" evidence="4">
    <location>
        <begin position="1"/>
        <end position="25"/>
    </location>
</feature>
<keyword evidence="3" id="KW-0472">Membrane</keyword>
<dbReference type="InterPro" id="IPR037176">
    <property type="entry name" value="Osmotin/thaumatin-like_sf"/>
</dbReference>
<keyword evidence="3" id="KW-1133">Transmembrane helix</keyword>
<dbReference type="PROSITE" id="PS51367">
    <property type="entry name" value="THAUMATIN_2"/>
    <property type="match status" value="2"/>
</dbReference>
<gene>
    <name evidence="5" type="ORF">Sango_0881400</name>
</gene>
<keyword evidence="1 4" id="KW-0732">Signal</keyword>
<evidence type="ECO:0000256" key="4">
    <source>
        <dbReference type="SAM" id="SignalP"/>
    </source>
</evidence>
<name>A0AAE1WXD9_9LAMI</name>
<feature type="chain" id="PRO_5042034911" evidence="4">
    <location>
        <begin position="26"/>
        <end position="662"/>
    </location>
</feature>
<dbReference type="CDD" id="cd09218">
    <property type="entry name" value="TLP-PA"/>
    <property type="match status" value="2"/>
</dbReference>
<dbReference type="PRINTS" id="PR00347">
    <property type="entry name" value="THAUMATIN"/>
</dbReference>
<dbReference type="Gene3D" id="2.60.110.10">
    <property type="entry name" value="Thaumatin"/>
    <property type="match status" value="2"/>
</dbReference>
<dbReference type="AlphaFoldDB" id="A0AAE1WXD9"/>
<evidence type="ECO:0000313" key="5">
    <source>
        <dbReference type="EMBL" id="KAK4401407.1"/>
    </source>
</evidence>
<feature type="region of interest" description="Disordered" evidence="2">
    <location>
        <begin position="563"/>
        <end position="617"/>
    </location>
</feature>
<dbReference type="InterPro" id="IPR017949">
    <property type="entry name" value="Thaumatin_CS"/>
</dbReference>
<accession>A0AAE1WXD9</accession>
<dbReference type="SUPFAM" id="SSF49870">
    <property type="entry name" value="Osmotin, thaumatin-like protein"/>
    <property type="match status" value="2"/>
</dbReference>
<evidence type="ECO:0000256" key="2">
    <source>
        <dbReference type="SAM" id="MobiDB-lite"/>
    </source>
</evidence>
<organism evidence="5 6">
    <name type="scientific">Sesamum angolense</name>
    <dbReference type="NCBI Taxonomy" id="2727404"/>
    <lineage>
        <taxon>Eukaryota</taxon>
        <taxon>Viridiplantae</taxon>
        <taxon>Streptophyta</taxon>
        <taxon>Embryophyta</taxon>
        <taxon>Tracheophyta</taxon>
        <taxon>Spermatophyta</taxon>
        <taxon>Magnoliopsida</taxon>
        <taxon>eudicotyledons</taxon>
        <taxon>Gunneridae</taxon>
        <taxon>Pentapetalae</taxon>
        <taxon>asterids</taxon>
        <taxon>lamiids</taxon>
        <taxon>Lamiales</taxon>
        <taxon>Pedaliaceae</taxon>
        <taxon>Sesamum</taxon>
    </lineage>
</organism>
<dbReference type="SMART" id="SM00205">
    <property type="entry name" value="THN"/>
    <property type="match status" value="2"/>
</dbReference>